<reference evidence="3 4" key="1">
    <citation type="submission" date="2016-10" db="EMBL/GenBank/DDBJ databases">
        <title>Systematic genetic and metabolomic analysis of Xenorhabdus and Photorhabdus spp., highlights the requirements for a dual symbiotic and pathogenic life style.</title>
        <authorList>
            <person name="Tobias N.J."/>
            <person name="Wolff H."/>
            <person name="Djahanschiri B."/>
            <person name="Pidot S.J."/>
            <person name="Stinear T.P."/>
            <person name="Ebersberger I."/>
            <person name="Bode H.B."/>
        </authorList>
    </citation>
    <scope>NUCLEOTIDE SEQUENCE [LARGE SCALE GENOMIC DNA]</scope>
    <source>
        <strain evidence="3 4">DSM 22392</strain>
    </source>
</reference>
<dbReference type="RefSeq" id="WP_086109929.1">
    <property type="nucleotide sequence ID" value="NZ_CAWNGD010000058.1"/>
</dbReference>
<dbReference type="STRING" id="351656.Xvie_02857"/>
<comment type="caution">
    <text evidence="3">The sequence shown here is derived from an EMBL/GenBank/DDBJ whole genome shotgun (WGS) entry which is preliminary data.</text>
</comment>
<dbReference type="InterPro" id="IPR012347">
    <property type="entry name" value="Ferritin-like"/>
</dbReference>
<organism evidence="3 4">
    <name type="scientific">Xenorhabdus vietnamensis</name>
    <dbReference type="NCBI Taxonomy" id="351656"/>
    <lineage>
        <taxon>Bacteria</taxon>
        <taxon>Pseudomonadati</taxon>
        <taxon>Pseudomonadota</taxon>
        <taxon>Gammaproteobacteria</taxon>
        <taxon>Enterobacterales</taxon>
        <taxon>Morganellaceae</taxon>
        <taxon>Xenorhabdus</taxon>
    </lineage>
</organism>
<evidence type="ECO:0000313" key="4">
    <source>
        <dbReference type="Proteomes" id="UP000194350"/>
    </source>
</evidence>
<dbReference type="InterPro" id="IPR005183">
    <property type="entry name" value="DUF305_CopM-like"/>
</dbReference>
<dbReference type="OrthoDB" id="8603558at2"/>
<feature type="domain" description="DUF305" evidence="2">
    <location>
        <begin position="23"/>
        <end position="105"/>
    </location>
</feature>
<keyword evidence="1" id="KW-0732">Signal</keyword>
<dbReference type="AlphaFoldDB" id="A0A1Y2S9K7"/>
<name>A0A1Y2S9K7_9GAMM</name>
<dbReference type="Proteomes" id="UP000194350">
    <property type="component" value="Unassembled WGS sequence"/>
</dbReference>
<dbReference type="Gene3D" id="1.20.1260.10">
    <property type="match status" value="1"/>
</dbReference>
<evidence type="ECO:0000256" key="1">
    <source>
        <dbReference type="SAM" id="SignalP"/>
    </source>
</evidence>
<feature type="chain" id="PRO_5012169449" description="DUF305 domain-containing protein" evidence="1">
    <location>
        <begin position="19"/>
        <end position="110"/>
    </location>
</feature>
<dbReference type="PANTHER" id="PTHR36933:SF1">
    <property type="entry name" value="SLL0788 PROTEIN"/>
    <property type="match status" value="1"/>
</dbReference>
<evidence type="ECO:0000259" key="2">
    <source>
        <dbReference type="Pfam" id="PF03713"/>
    </source>
</evidence>
<dbReference type="Pfam" id="PF03713">
    <property type="entry name" value="DUF305"/>
    <property type="match status" value="1"/>
</dbReference>
<feature type="signal peptide" evidence="1">
    <location>
        <begin position="1"/>
        <end position="18"/>
    </location>
</feature>
<evidence type="ECO:0000313" key="3">
    <source>
        <dbReference type="EMBL" id="OTA15359.1"/>
    </source>
</evidence>
<protein>
    <recommendedName>
        <fullName evidence="2">DUF305 domain-containing protein</fullName>
    </recommendedName>
</protein>
<accession>A0A1Y2S9K7</accession>
<dbReference type="EMBL" id="MUBJ01000016">
    <property type="protein sequence ID" value="OTA15359.1"/>
    <property type="molecule type" value="Genomic_DNA"/>
</dbReference>
<sequence length="110" mass="12540">MKKTLIFASIIASTFAFNTVANTNTDTMKEELNSSMTKMHDDMHKSMMTDNADQAFAEGMLAHHIGAVEMAKIELKYGKDPEMKQLAENIIQAQDDEIKQMQKWLEKNKK</sequence>
<proteinExistence type="predicted"/>
<gene>
    <name evidence="3" type="ORF">Xvie_02857</name>
</gene>
<dbReference type="PANTHER" id="PTHR36933">
    <property type="entry name" value="SLL0788 PROTEIN"/>
    <property type="match status" value="1"/>
</dbReference>
<keyword evidence="4" id="KW-1185">Reference proteome</keyword>